<dbReference type="EMBL" id="QPIZ01000016">
    <property type="protein sequence ID" value="RCW31954.1"/>
    <property type="molecule type" value="Genomic_DNA"/>
</dbReference>
<feature type="domain" description="SpoVT-AbrB" evidence="1">
    <location>
        <begin position="3"/>
        <end position="34"/>
    </location>
</feature>
<evidence type="ECO:0000259" key="1">
    <source>
        <dbReference type="Pfam" id="PF04014"/>
    </source>
</evidence>
<name>A0A368UX29_9BACT</name>
<protein>
    <recommendedName>
        <fullName evidence="1">SpoVT-AbrB domain-containing protein</fullName>
    </recommendedName>
</protein>
<dbReference type="Pfam" id="PF04014">
    <property type="entry name" value="MazE_antitoxin"/>
    <property type="match status" value="1"/>
</dbReference>
<dbReference type="GO" id="GO:0003677">
    <property type="term" value="F:DNA binding"/>
    <property type="evidence" value="ECO:0007669"/>
    <property type="project" value="InterPro"/>
</dbReference>
<accession>A0A368UX29</accession>
<comment type="caution">
    <text evidence="2">The sequence shown here is derived from an EMBL/GenBank/DDBJ whole genome shotgun (WGS) entry which is preliminary data.</text>
</comment>
<proteinExistence type="predicted"/>
<dbReference type="SUPFAM" id="SSF89447">
    <property type="entry name" value="AbrB/MazE/MraZ-like"/>
    <property type="match status" value="1"/>
</dbReference>
<reference evidence="2 3" key="1">
    <citation type="submission" date="2018-07" db="EMBL/GenBank/DDBJ databases">
        <title>Freshwater and sediment microbial communities from various areas in North America, analyzing microbe dynamics in response to fracking.</title>
        <authorList>
            <person name="Lamendella R."/>
        </authorList>
    </citation>
    <scope>NUCLEOTIDE SEQUENCE [LARGE SCALE GENOMIC DNA]</scope>
    <source>
        <strain evidence="2 3">160A</strain>
    </source>
</reference>
<dbReference type="Gene3D" id="2.10.260.10">
    <property type="match status" value="1"/>
</dbReference>
<dbReference type="AlphaFoldDB" id="A0A368UX29"/>
<dbReference type="InterPro" id="IPR037914">
    <property type="entry name" value="SpoVT-AbrB_sf"/>
</dbReference>
<keyword evidence="3" id="KW-1185">Reference proteome</keyword>
<organism evidence="2 3">
    <name type="scientific">Marinilabilia salmonicolor</name>
    <dbReference type="NCBI Taxonomy" id="989"/>
    <lineage>
        <taxon>Bacteria</taxon>
        <taxon>Pseudomonadati</taxon>
        <taxon>Bacteroidota</taxon>
        <taxon>Bacteroidia</taxon>
        <taxon>Marinilabiliales</taxon>
        <taxon>Marinilabiliaceae</taxon>
        <taxon>Marinilabilia</taxon>
    </lineage>
</organism>
<sequence length="73" mass="8502">MVVLLPESIIEENDLKEGDKLDIQLQNGNIILKPCKNKIREGWAKGAKQANIDGDDRILMNFENKFDDEEWDW</sequence>
<dbReference type="Proteomes" id="UP000252733">
    <property type="component" value="Unassembled WGS sequence"/>
</dbReference>
<evidence type="ECO:0000313" key="2">
    <source>
        <dbReference type="EMBL" id="RCW31954.1"/>
    </source>
</evidence>
<gene>
    <name evidence="2" type="ORF">DFO77_11621</name>
</gene>
<dbReference type="InterPro" id="IPR007159">
    <property type="entry name" value="SpoVT-AbrB_dom"/>
</dbReference>
<evidence type="ECO:0000313" key="3">
    <source>
        <dbReference type="Proteomes" id="UP000252733"/>
    </source>
</evidence>